<accession>A0ABT2WEM1</accession>
<dbReference type="CDD" id="cd06261">
    <property type="entry name" value="TM_PBP2"/>
    <property type="match status" value="1"/>
</dbReference>
<feature type="domain" description="ABC transmembrane type-1" evidence="8">
    <location>
        <begin position="179"/>
        <end position="393"/>
    </location>
</feature>
<feature type="transmembrane region" description="Helical" evidence="7">
    <location>
        <begin position="372"/>
        <end position="397"/>
    </location>
</feature>
<dbReference type="Proteomes" id="UP001208656">
    <property type="component" value="Unassembled WGS sequence"/>
</dbReference>
<sequence length="405" mass="45117">MKRKMGVKGFLFILPALILIGIFSLWPVIQSFTYTFFDYRLNDQQKSGLYLSERFNTDLYNETAFYVGMFLEQEIPNITDPKDTSKLKQTIDQLRAISGQYEDQEGVITISDEQKEELLSFYKNASALINDFNDKYELANGENLPLLIDDINNSIIPSNFIGLDGYKKALSDDRVGLALKNTIVFTVVSVFFEFVIGLGLALILNKAIFGQGMIRATSLIPWAIPTAVAALMWGYLYDGSYGIVAKLFEYLGFIENATDLLQSPGWAMTATIIADVWKTTPYMALLLLAGLQNIPKGLYEAASIDGANKIQQFFRVTLPLLKPAILVALLFRTLDAFRVFDLIFVLTSGGPGGATETLSVYAYKLMFGQTNFGYGSVVVMLMFVCVAIIAIIFVRILGTNLMDKN</sequence>
<evidence type="ECO:0000313" key="10">
    <source>
        <dbReference type="Proteomes" id="UP001208656"/>
    </source>
</evidence>
<keyword evidence="3" id="KW-1003">Cell membrane</keyword>
<comment type="subcellular location">
    <subcellularLocation>
        <location evidence="1 7">Cell membrane</location>
        <topology evidence="1 7">Multi-pass membrane protein</topology>
    </subcellularLocation>
</comment>
<keyword evidence="2 7" id="KW-0813">Transport</keyword>
<evidence type="ECO:0000259" key="8">
    <source>
        <dbReference type="PROSITE" id="PS50928"/>
    </source>
</evidence>
<proteinExistence type="inferred from homology"/>
<name>A0ABT2WEM1_9BACI</name>
<evidence type="ECO:0000256" key="2">
    <source>
        <dbReference type="ARBA" id="ARBA00022448"/>
    </source>
</evidence>
<dbReference type="RefSeq" id="WP_263061292.1">
    <property type="nucleotide sequence ID" value="NZ_JAOUSE010000010.1"/>
</dbReference>
<dbReference type="PANTHER" id="PTHR30193:SF37">
    <property type="entry name" value="INNER MEMBRANE ABC TRANSPORTER PERMEASE PROTEIN YCJO"/>
    <property type="match status" value="1"/>
</dbReference>
<dbReference type="EMBL" id="JAOUSE010000010">
    <property type="protein sequence ID" value="MCU9593921.1"/>
    <property type="molecule type" value="Genomic_DNA"/>
</dbReference>
<evidence type="ECO:0000313" key="9">
    <source>
        <dbReference type="EMBL" id="MCU9593921.1"/>
    </source>
</evidence>
<comment type="caution">
    <text evidence="9">The sequence shown here is derived from an EMBL/GenBank/DDBJ whole genome shotgun (WGS) entry which is preliminary data.</text>
</comment>
<dbReference type="SUPFAM" id="SSF161098">
    <property type="entry name" value="MetI-like"/>
    <property type="match status" value="1"/>
</dbReference>
<evidence type="ECO:0000256" key="7">
    <source>
        <dbReference type="RuleBase" id="RU363032"/>
    </source>
</evidence>
<evidence type="ECO:0000256" key="1">
    <source>
        <dbReference type="ARBA" id="ARBA00004651"/>
    </source>
</evidence>
<feature type="transmembrane region" description="Helical" evidence="7">
    <location>
        <begin position="312"/>
        <end position="331"/>
    </location>
</feature>
<reference evidence="9 10" key="1">
    <citation type="submission" date="2022-10" db="EMBL/GenBank/DDBJ databases">
        <title>Description of Fervidibacillus gen. nov. in the family Fervidibacillaceae fam. nov. with two species, Fervidibacillus albus sp. nov., and Fervidibacillus halotolerans sp. nov., isolated from tidal flat sediments.</title>
        <authorList>
            <person name="Kwon K.K."/>
            <person name="Yang S.-H."/>
        </authorList>
    </citation>
    <scope>NUCLEOTIDE SEQUENCE [LARGE SCALE GENOMIC DNA]</scope>
    <source>
        <strain evidence="9 10">DSM 23332</strain>
    </source>
</reference>
<gene>
    <name evidence="9" type="ORF">OEV82_05580</name>
</gene>
<dbReference type="Gene3D" id="1.10.3720.10">
    <property type="entry name" value="MetI-like"/>
    <property type="match status" value="1"/>
</dbReference>
<feature type="transmembrane region" description="Helical" evidence="7">
    <location>
        <begin position="183"/>
        <end position="204"/>
    </location>
</feature>
<evidence type="ECO:0000256" key="3">
    <source>
        <dbReference type="ARBA" id="ARBA00022475"/>
    </source>
</evidence>
<protein>
    <submittedName>
        <fullName evidence="9">Sugar ABC transporter permease</fullName>
    </submittedName>
</protein>
<comment type="similarity">
    <text evidence="7">Belongs to the binding-protein-dependent transport system permease family.</text>
</comment>
<evidence type="ECO:0000256" key="6">
    <source>
        <dbReference type="ARBA" id="ARBA00023136"/>
    </source>
</evidence>
<dbReference type="InterPro" id="IPR035906">
    <property type="entry name" value="MetI-like_sf"/>
</dbReference>
<dbReference type="Pfam" id="PF00528">
    <property type="entry name" value="BPD_transp_1"/>
    <property type="match status" value="1"/>
</dbReference>
<organism evidence="9 10">
    <name type="scientific">Pallidibacillus thermolactis</name>
    <dbReference type="NCBI Taxonomy" id="251051"/>
    <lineage>
        <taxon>Bacteria</taxon>
        <taxon>Bacillati</taxon>
        <taxon>Bacillota</taxon>
        <taxon>Bacilli</taxon>
        <taxon>Bacillales</taxon>
        <taxon>Bacillaceae</taxon>
        <taxon>Pallidibacillus</taxon>
    </lineage>
</organism>
<keyword evidence="5 7" id="KW-1133">Transmembrane helix</keyword>
<keyword evidence="4 7" id="KW-0812">Transmembrane</keyword>
<dbReference type="InterPro" id="IPR051393">
    <property type="entry name" value="ABC_transporter_permease"/>
</dbReference>
<feature type="transmembrane region" description="Helical" evidence="7">
    <location>
        <begin position="266"/>
        <end position="291"/>
    </location>
</feature>
<dbReference type="InterPro" id="IPR000515">
    <property type="entry name" value="MetI-like"/>
</dbReference>
<evidence type="ECO:0000256" key="5">
    <source>
        <dbReference type="ARBA" id="ARBA00022989"/>
    </source>
</evidence>
<keyword evidence="6 7" id="KW-0472">Membrane</keyword>
<keyword evidence="10" id="KW-1185">Reference proteome</keyword>
<evidence type="ECO:0000256" key="4">
    <source>
        <dbReference type="ARBA" id="ARBA00022692"/>
    </source>
</evidence>
<feature type="transmembrane region" description="Helical" evidence="7">
    <location>
        <begin position="216"/>
        <end position="236"/>
    </location>
</feature>
<dbReference type="PANTHER" id="PTHR30193">
    <property type="entry name" value="ABC TRANSPORTER PERMEASE PROTEIN"/>
    <property type="match status" value="1"/>
</dbReference>
<dbReference type="PROSITE" id="PS50928">
    <property type="entry name" value="ABC_TM1"/>
    <property type="match status" value="1"/>
</dbReference>